<dbReference type="PANTHER" id="PTHR33392">
    <property type="entry name" value="POLYISOPRENYL-TEICHOIC ACID--PEPTIDOGLYCAN TEICHOIC ACID TRANSFERASE TAGU"/>
    <property type="match status" value="1"/>
</dbReference>
<evidence type="ECO:0000256" key="1">
    <source>
        <dbReference type="ARBA" id="ARBA00006068"/>
    </source>
</evidence>
<feature type="domain" description="Cell envelope-related transcriptional attenuator" evidence="3">
    <location>
        <begin position="77"/>
        <end position="224"/>
    </location>
</feature>
<feature type="transmembrane region" description="Helical" evidence="2">
    <location>
        <begin position="7"/>
        <end position="30"/>
    </location>
</feature>
<dbReference type="Pfam" id="PF03816">
    <property type="entry name" value="LytR_cpsA_psr"/>
    <property type="match status" value="1"/>
</dbReference>
<dbReference type="InParanoid" id="B8E1S1"/>
<dbReference type="FunCoup" id="B8E1S1">
    <property type="interactions" value="73"/>
</dbReference>
<name>B8E1S1_DICTD</name>
<evidence type="ECO:0000313" key="4">
    <source>
        <dbReference type="EMBL" id="ACK41704.1"/>
    </source>
</evidence>
<dbReference type="EMBL" id="CP001251">
    <property type="protein sequence ID" value="ACK41704.1"/>
    <property type="molecule type" value="Genomic_DNA"/>
</dbReference>
<dbReference type="Gene3D" id="3.40.630.190">
    <property type="entry name" value="LCP protein"/>
    <property type="match status" value="1"/>
</dbReference>
<dbReference type="HOGENOM" id="CLU_016455_5_3_0"/>
<comment type="similarity">
    <text evidence="1">Belongs to the LytR/CpsA/Psr (LCP) family.</text>
</comment>
<dbReference type="EnsemblBacteria" id="ACK41704">
    <property type="protein sequence ID" value="ACK41704"/>
    <property type="gene ID" value="Dtur_0400"/>
</dbReference>
<dbReference type="AlphaFoldDB" id="B8E1S1"/>
<dbReference type="KEGG" id="dtu:Dtur_0400"/>
<gene>
    <name evidence="4" type="ordered locus">Dtur_0400</name>
</gene>
<dbReference type="PANTHER" id="PTHR33392:SF6">
    <property type="entry name" value="POLYISOPRENYL-TEICHOIC ACID--PEPTIDOGLYCAN TEICHOIC ACID TRANSFERASE TAGU"/>
    <property type="match status" value="1"/>
</dbReference>
<dbReference type="PATRIC" id="fig|515635.4.peg.420"/>
<dbReference type="InterPro" id="IPR004474">
    <property type="entry name" value="LytR_CpsA_psr"/>
</dbReference>
<dbReference type="STRING" id="515635.Dtur_0400"/>
<evidence type="ECO:0000259" key="3">
    <source>
        <dbReference type="Pfam" id="PF03816"/>
    </source>
</evidence>
<keyword evidence="2" id="KW-1133">Transmembrane helix</keyword>
<accession>B8E1S1</accession>
<keyword evidence="2" id="KW-0812">Transmembrane</keyword>
<dbReference type="NCBIfam" id="TIGR00350">
    <property type="entry name" value="lytR_cpsA_psr"/>
    <property type="match status" value="1"/>
</dbReference>
<evidence type="ECO:0000313" key="5">
    <source>
        <dbReference type="Proteomes" id="UP000007719"/>
    </source>
</evidence>
<sequence length="308" mass="35359">MKRWLKILIIGVLVLLIVIVAVGVGGYYYIQNSYNYNPSRNSSVLDKVELLDVAFNKVERINIAILGVDERKNDPGRSDTIIIASLDFKNKKVNILSIPRDTRAYIPNHGFTKINHAYAYGGVELSLRTLENLLNIPIHYYVKTNFQQFEKFIDAIGGIDIEVERRMYYRDSTDKFFVDLTPGVHHLNGKEALGYVRFRHDPMGDLGRVERQQKFLMALFKQMKEKINLINLPQYISLAGSIFETNASLMEAMVIASKFMDITEEDIHTFVMPGTPENINGISYVIPDEIRLKEILDQYFKINNVKEG</sequence>
<keyword evidence="2" id="KW-0472">Membrane</keyword>
<dbReference type="InterPro" id="IPR050922">
    <property type="entry name" value="LytR/CpsA/Psr_CW_biosynth"/>
</dbReference>
<proteinExistence type="inferred from homology"/>
<protein>
    <submittedName>
        <fullName evidence="4">Cell envelope-related transcriptional attenuator</fullName>
    </submittedName>
</protein>
<reference evidence="5" key="1">
    <citation type="journal article" date="2016" name="Front. Microbiol.">
        <title>The complete genome sequence of hyperthermophile Dictyoglomus turgidum DSM 6724 reveals a specialized carbohydrate fermentor.</title>
        <authorList>
            <person name="Brumm P.J."/>
            <person name="Gowda K."/>
            <person name="Robb F.T."/>
            <person name="Mead D.A."/>
        </authorList>
    </citation>
    <scope>NUCLEOTIDE SEQUENCE [LARGE SCALE GENOMIC DNA]</scope>
    <source>
        <strain evidence="5">DSM 6724 / Z-1310</strain>
    </source>
</reference>
<keyword evidence="5" id="KW-1185">Reference proteome</keyword>
<organism evidence="4 5">
    <name type="scientific">Dictyoglomus turgidum (strain DSM 6724 / Z-1310)</name>
    <dbReference type="NCBI Taxonomy" id="515635"/>
    <lineage>
        <taxon>Bacteria</taxon>
        <taxon>Pseudomonadati</taxon>
        <taxon>Dictyoglomota</taxon>
        <taxon>Dictyoglomia</taxon>
        <taxon>Dictyoglomales</taxon>
        <taxon>Dictyoglomaceae</taxon>
        <taxon>Dictyoglomus</taxon>
    </lineage>
</organism>
<dbReference type="RefSeq" id="WP_012582789.1">
    <property type="nucleotide sequence ID" value="NC_011661.1"/>
</dbReference>
<dbReference type="Proteomes" id="UP000007719">
    <property type="component" value="Chromosome"/>
</dbReference>
<dbReference type="eggNOG" id="COG1316">
    <property type="taxonomic scope" value="Bacteria"/>
</dbReference>
<evidence type="ECO:0000256" key="2">
    <source>
        <dbReference type="SAM" id="Phobius"/>
    </source>
</evidence>
<dbReference type="OrthoDB" id="9782542at2"/>